<dbReference type="RefSeq" id="WP_206870668.1">
    <property type="nucleotide sequence ID" value="NZ_BMBA01000002.1"/>
</dbReference>
<sequence length="582" mass="68764">MNKHAVYHRAKSNYAFAINENTLAIRLRTASKDIDEVKLHYGDYWEEVDGRWVWRKEKVNLKIEFETDLFTYWRVDINPKDYTLKYGFELIKGQDRLMYIERGFFDVDDKSIENDINSYFSFAYINSIDIFKSPSWAEDTIWYQIFPDRFCNGDKSNDPENVHHWEEKILGTHEFYGGDLRGIIEKLDYLKDLGITGLYLTPIFKSPSSHKYDTTDYFEIDPHFGTKEELRALVKEAHSRNIRIMLDAVFNHIGVTSKQFKDVIEKGEKSIYYNWFYIQKWPVTDNEGKLIGENYRNFSTDMPKLNTENEEVIQYLLKISKYWIEEFDIDAWRLDAANEVDHEFWRKFRHAVKACGKDIYILGETWFDSHIWLQGDQFDATTNYPQTKPILEWAACRSINAIDFQRMYVEAMLRYSDNVNKTMFNLLDSHDTPRIFTLAKENKNLLEICYVLLYTLPGSPCIFYGSEYAIAGENDPYCRLPMPWEKEKPEIFEKLKHIIKLRKQYKALSGTTEFIMVEEEEVIIKKVRDEEELYLIINLSNSEKNYDLSSNLIKTAAVNLMDGKDINVANITVNSEGFVLIK</sequence>
<dbReference type="Gene3D" id="3.90.400.10">
    <property type="entry name" value="Oligo-1,6-glucosidase, Domain 2"/>
    <property type="match status" value="1"/>
</dbReference>
<dbReference type="InterPro" id="IPR014756">
    <property type="entry name" value="Ig_E-set"/>
</dbReference>
<comment type="caution">
    <text evidence="5">The sequence shown here is derived from an EMBL/GenBank/DDBJ whole genome shotgun (WGS) entry which is preliminary data.</text>
</comment>
<dbReference type="PANTHER" id="PTHR10357">
    <property type="entry name" value="ALPHA-AMYLASE FAMILY MEMBER"/>
    <property type="match status" value="1"/>
</dbReference>
<evidence type="ECO:0000259" key="4">
    <source>
        <dbReference type="SMART" id="SM00642"/>
    </source>
</evidence>
<dbReference type="SMART" id="SM00642">
    <property type="entry name" value="Aamy"/>
    <property type="match status" value="1"/>
</dbReference>
<keyword evidence="3" id="KW-0326">Glycosidase</keyword>
<evidence type="ECO:0000256" key="2">
    <source>
        <dbReference type="ARBA" id="ARBA00022801"/>
    </source>
</evidence>
<accession>A0ABQ1ECN6</accession>
<feature type="domain" description="Glycosyl hydrolase family 13 catalytic" evidence="4">
    <location>
        <begin position="144"/>
        <end position="502"/>
    </location>
</feature>
<dbReference type="InterPro" id="IPR004185">
    <property type="entry name" value="Glyco_hydro_13_lg-like_dom"/>
</dbReference>
<keyword evidence="2" id="KW-0378">Hydrolase</keyword>
<evidence type="ECO:0000313" key="5">
    <source>
        <dbReference type="EMBL" id="GFZ32421.1"/>
    </source>
</evidence>
<dbReference type="SUPFAM" id="SSF81296">
    <property type="entry name" value="E set domains"/>
    <property type="match status" value="1"/>
</dbReference>
<dbReference type="InterPro" id="IPR006047">
    <property type="entry name" value="GH13_cat_dom"/>
</dbReference>
<keyword evidence="6" id="KW-1185">Reference proteome</keyword>
<name>A0ABQ1ECN6_9CLOT</name>
<reference evidence="5 6" key="1">
    <citation type="journal article" date="2021" name="Int. J. Syst. Evol. Microbiol.">
        <title>Clostridium zeae sp. nov., isolated from corn silage.</title>
        <authorList>
            <person name="Kobayashi H."/>
            <person name="Tanizawa Y."/>
            <person name="Yagura M."/>
            <person name="Sakamoto M."/>
            <person name="Ohkuma M."/>
            <person name="Tohno M."/>
        </authorList>
    </citation>
    <scope>NUCLEOTIDE SEQUENCE [LARGE SCALE GENOMIC DNA]</scope>
    <source>
        <strain evidence="5 6">CSC2</strain>
    </source>
</reference>
<dbReference type="Proteomes" id="UP000663802">
    <property type="component" value="Unassembled WGS sequence"/>
</dbReference>
<dbReference type="Gene3D" id="2.60.40.10">
    <property type="entry name" value="Immunoglobulins"/>
    <property type="match status" value="1"/>
</dbReference>
<dbReference type="Pfam" id="PF02903">
    <property type="entry name" value="Alpha-amylase_N"/>
    <property type="match status" value="1"/>
</dbReference>
<dbReference type="InterPro" id="IPR017853">
    <property type="entry name" value="GH"/>
</dbReference>
<dbReference type="Gene3D" id="3.20.20.80">
    <property type="entry name" value="Glycosidases"/>
    <property type="match status" value="1"/>
</dbReference>
<evidence type="ECO:0000256" key="3">
    <source>
        <dbReference type="ARBA" id="ARBA00023295"/>
    </source>
</evidence>
<gene>
    <name evidence="5" type="ORF">CSC2_29470</name>
</gene>
<dbReference type="InterPro" id="IPR045857">
    <property type="entry name" value="O16G_dom_2"/>
</dbReference>
<dbReference type="CDD" id="cd02857">
    <property type="entry name" value="E_set_CDase_PDE_N"/>
    <property type="match status" value="1"/>
</dbReference>
<dbReference type="Pfam" id="PF00128">
    <property type="entry name" value="Alpha-amylase"/>
    <property type="match status" value="1"/>
</dbReference>
<protein>
    <submittedName>
        <fullName evidence="5">Neopullulanase</fullName>
    </submittedName>
</protein>
<dbReference type="EMBL" id="BMBA01000002">
    <property type="protein sequence ID" value="GFZ32421.1"/>
    <property type="molecule type" value="Genomic_DNA"/>
</dbReference>
<evidence type="ECO:0000313" key="6">
    <source>
        <dbReference type="Proteomes" id="UP000663802"/>
    </source>
</evidence>
<organism evidence="5 6">
    <name type="scientific">Clostridium zeae</name>
    <dbReference type="NCBI Taxonomy" id="2759022"/>
    <lineage>
        <taxon>Bacteria</taxon>
        <taxon>Bacillati</taxon>
        <taxon>Bacillota</taxon>
        <taxon>Clostridia</taxon>
        <taxon>Eubacteriales</taxon>
        <taxon>Clostridiaceae</taxon>
        <taxon>Clostridium</taxon>
    </lineage>
</organism>
<proteinExistence type="inferred from homology"/>
<dbReference type="CDD" id="cd11338">
    <property type="entry name" value="AmyAc_CMD"/>
    <property type="match status" value="1"/>
</dbReference>
<evidence type="ECO:0000256" key="1">
    <source>
        <dbReference type="ARBA" id="ARBA00008061"/>
    </source>
</evidence>
<dbReference type="InterPro" id="IPR013783">
    <property type="entry name" value="Ig-like_fold"/>
</dbReference>
<dbReference type="SUPFAM" id="SSF51445">
    <property type="entry name" value="(Trans)glycosidases"/>
    <property type="match status" value="1"/>
</dbReference>
<comment type="similarity">
    <text evidence="1">Belongs to the glycosyl hydrolase 13 family.</text>
</comment>
<dbReference type="PANTHER" id="PTHR10357:SF210">
    <property type="entry name" value="MALTODEXTRIN GLUCOSIDASE"/>
    <property type="match status" value="1"/>
</dbReference>